<feature type="domain" description="Acyl-CoA dehydrogenase/oxidase N-terminal" evidence="9">
    <location>
        <begin position="28"/>
        <end position="146"/>
    </location>
</feature>
<sequence length="429" mass="46692">MTTAPYGSTIPWAEPSWYTGRPSPYYKDSHRRLRDHVRKWTEEHFSDKAAEWEENGAVPQEIYQQCAEAGLLVHIAAGKAIPKEWSSYLVIAGIKAEEWDGFHDFILWDELVRGGGIASIFIGLVVGAPPIRQFASEALKAEIFPQKICLAITEPSCGSDVRNLTTTATLTPSGTHYLVNGAKKWITNGLSADYFLTAVRTGGPGAAGISMLLIPRLPGVTTRPLAIGAGKLAALAYVTFEDVEVPASNLIREEGAGFRQTMVNFNHERLWIVFQALRGCRVSMQDAMAWAQKREVFGARLVEQPVVRWKFGGMARRVEGLQAWTEQVVYELGELSEGEGARLLGGVTALLKVEAGVVGRYVADECVKIMGGLGLTKTGQGARVEAFSRTVPGLIVPGGSEDVLIDLGVREALKLQKIADKAKLAKSNL</sequence>
<dbReference type="GO" id="GO:0003995">
    <property type="term" value="F:acyl-CoA dehydrogenase activity"/>
    <property type="evidence" value="ECO:0007669"/>
    <property type="project" value="TreeGrafter"/>
</dbReference>
<dbReference type="GO" id="GO:0005737">
    <property type="term" value="C:cytoplasm"/>
    <property type="evidence" value="ECO:0007669"/>
    <property type="project" value="TreeGrafter"/>
</dbReference>
<organism evidence="10">
    <name type="scientific">Mytilinidion resinicola</name>
    <dbReference type="NCBI Taxonomy" id="574789"/>
    <lineage>
        <taxon>Eukaryota</taxon>
        <taxon>Fungi</taxon>
        <taxon>Dikarya</taxon>
        <taxon>Ascomycota</taxon>
        <taxon>Pezizomycotina</taxon>
        <taxon>Dothideomycetes</taxon>
        <taxon>Pleosporomycetidae</taxon>
        <taxon>Mytilinidiales</taxon>
        <taxon>Mytilinidiaceae</taxon>
        <taxon>Mytilinidion</taxon>
    </lineage>
</organism>
<keyword evidence="3 6" id="KW-0285">Flavoprotein</keyword>
<dbReference type="Gene3D" id="1.10.540.10">
    <property type="entry name" value="Acyl-CoA dehydrogenase/oxidase, N-terminal domain"/>
    <property type="match status" value="1"/>
</dbReference>
<evidence type="ECO:0000256" key="4">
    <source>
        <dbReference type="ARBA" id="ARBA00022827"/>
    </source>
</evidence>
<dbReference type="OrthoDB" id="10254877at2759"/>
<evidence type="ECO:0000259" key="8">
    <source>
        <dbReference type="Pfam" id="PF02770"/>
    </source>
</evidence>
<dbReference type="RefSeq" id="XP_033576728.1">
    <property type="nucleotide sequence ID" value="XM_033724385.1"/>
</dbReference>
<dbReference type="Pfam" id="PF00441">
    <property type="entry name" value="Acyl-CoA_dh_1"/>
    <property type="match status" value="1"/>
</dbReference>
<dbReference type="InterPro" id="IPR013786">
    <property type="entry name" value="AcylCoA_DH/ox_N"/>
</dbReference>
<dbReference type="Proteomes" id="UP000504636">
    <property type="component" value="Unplaced"/>
</dbReference>
<dbReference type="GO" id="GO:0033539">
    <property type="term" value="P:fatty acid beta-oxidation using acyl-CoA dehydrogenase"/>
    <property type="evidence" value="ECO:0007669"/>
    <property type="project" value="TreeGrafter"/>
</dbReference>
<feature type="domain" description="Acyl-CoA oxidase/dehydrogenase middle" evidence="8">
    <location>
        <begin position="149"/>
        <end position="243"/>
    </location>
</feature>
<dbReference type="InterPro" id="IPR006091">
    <property type="entry name" value="Acyl-CoA_Oxase/DH_mid-dom"/>
</dbReference>
<reference evidence="12" key="2">
    <citation type="submission" date="2020-04" db="EMBL/GenBank/DDBJ databases">
        <authorList>
            <consortium name="NCBI Genome Project"/>
        </authorList>
    </citation>
    <scope>NUCLEOTIDE SEQUENCE</scope>
    <source>
        <strain evidence="12">CBS 304.34</strain>
    </source>
</reference>
<dbReference type="Gene3D" id="2.40.110.10">
    <property type="entry name" value="Butyryl-CoA Dehydrogenase, subunit A, domain 2"/>
    <property type="match status" value="1"/>
</dbReference>
<evidence type="ECO:0000256" key="3">
    <source>
        <dbReference type="ARBA" id="ARBA00022630"/>
    </source>
</evidence>
<dbReference type="SUPFAM" id="SSF56645">
    <property type="entry name" value="Acyl-CoA dehydrogenase NM domain-like"/>
    <property type="match status" value="1"/>
</dbReference>
<reference evidence="10 12" key="1">
    <citation type="journal article" date="2020" name="Stud. Mycol.">
        <title>101 Dothideomycetes genomes: a test case for predicting lifestyles and emergence of pathogens.</title>
        <authorList>
            <person name="Haridas S."/>
            <person name="Albert R."/>
            <person name="Binder M."/>
            <person name="Bloem J."/>
            <person name="Labutti K."/>
            <person name="Salamov A."/>
            <person name="Andreopoulos B."/>
            <person name="Baker S."/>
            <person name="Barry K."/>
            <person name="Bills G."/>
            <person name="Bluhm B."/>
            <person name="Cannon C."/>
            <person name="Castanera R."/>
            <person name="Culley D."/>
            <person name="Daum C."/>
            <person name="Ezra D."/>
            <person name="Gonzalez J."/>
            <person name="Henrissat B."/>
            <person name="Kuo A."/>
            <person name="Liang C."/>
            <person name="Lipzen A."/>
            <person name="Lutzoni F."/>
            <person name="Magnuson J."/>
            <person name="Mondo S."/>
            <person name="Nolan M."/>
            <person name="Ohm R."/>
            <person name="Pangilinan J."/>
            <person name="Park H.-J."/>
            <person name="Ramirez L."/>
            <person name="Alfaro M."/>
            <person name="Sun H."/>
            <person name="Tritt A."/>
            <person name="Yoshinaga Y."/>
            <person name="Zwiers L.-H."/>
            <person name="Turgeon B."/>
            <person name="Goodwin S."/>
            <person name="Spatafora J."/>
            <person name="Crous P."/>
            <person name="Grigoriev I."/>
        </authorList>
    </citation>
    <scope>NUCLEOTIDE SEQUENCE</scope>
    <source>
        <strain evidence="10 12">CBS 304.34</strain>
    </source>
</reference>
<accession>A0A6A6YP22</accession>
<dbReference type="EMBL" id="MU003701">
    <property type="protein sequence ID" value="KAF2809764.1"/>
    <property type="molecule type" value="Genomic_DNA"/>
</dbReference>
<name>A0A6A6YP22_9PEZI</name>
<dbReference type="InterPro" id="IPR009100">
    <property type="entry name" value="AcylCoA_DH/oxidase_NM_dom_sf"/>
</dbReference>
<evidence type="ECO:0000256" key="2">
    <source>
        <dbReference type="ARBA" id="ARBA00009347"/>
    </source>
</evidence>
<dbReference type="GeneID" id="54465278"/>
<dbReference type="PANTHER" id="PTHR48083">
    <property type="entry name" value="MEDIUM-CHAIN SPECIFIC ACYL-COA DEHYDROGENASE, MITOCHONDRIAL-RELATED"/>
    <property type="match status" value="1"/>
</dbReference>
<protein>
    <submittedName>
        <fullName evidence="10 12">Long-chain specific acyl-CoA dehydrogenase</fullName>
    </submittedName>
</protein>
<dbReference type="InterPro" id="IPR046373">
    <property type="entry name" value="Acyl-CoA_Oxase/DH_mid-dom_sf"/>
</dbReference>
<evidence type="ECO:0000313" key="11">
    <source>
        <dbReference type="Proteomes" id="UP000504636"/>
    </source>
</evidence>
<evidence type="ECO:0000256" key="1">
    <source>
        <dbReference type="ARBA" id="ARBA00001974"/>
    </source>
</evidence>
<dbReference type="PANTHER" id="PTHR48083:SF28">
    <property type="entry name" value="ACYL-COA DEHYDROGENASE FAMILY PROTEIN (AFU_ORTHOLOGUE AFUA_6G10880)-RELATED"/>
    <property type="match status" value="1"/>
</dbReference>
<dbReference type="InterPro" id="IPR050741">
    <property type="entry name" value="Acyl-CoA_dehydrogenase"/>
</dbReference>
<evidence type="ECO:0000259" key="9">
    <source>
        <dbReference type="Pfam" id="PF02771"/>
    </source>
</evidence>
<evidence type="ECO:0000256" key="5">
    <source>
        <dbReference type="ARBA" id="ARBA00023002"/>
    </source>
</evidence>
<evidence type="ECO:0000259" key="7">
    <source>
        <dbReference type="Pfam" id="PF00441"/>
    </source>
</evidence>
<evidence type="ECO:0000313" key="12">
    <source>
        <dbReference type="RefSeq" id="XP_033576728.1"/>
    </source>
</evidence>
<gene>
    <name evidence="10 12" type="ORF">BDZ99DRAFT_509210</name>
</gene>
<evidence type="ECO:0000313" key="10">
    <source>
        <dbReference type="EMBL" id="KAF2809764.1"/>
    </source>
</evidence>
<keyword evidence="4 6" id="KW-0274">FAD</keyword>
<feature type="domain" description="Acyl-CoA dehydrogenase/oxidase C-terminal" evidence="7">
    <location>
        <begin position="255"/>
        <end position="410"/>
    </location>
</feature>
<dbReference type="Pfam" id="PF02771">
    <property type="entry name" value="Acyl-CoA_dh_N"/>
    <property type="match status" value="1"/>
</dbReference>
<keyword evidence="11" id="KW-1185">Reference proteome</keyword>
<comment type="similarity">
    <text evidence="2 6">Belongs to the acyl-CoA dehydrogenase family.</text>
</comment>
<proteinExistence type="inferred from homology"/>
<dbReference type="Pfam" id="PF02770">
    <property type="entry name" value="Acyl-CoA_dh_M"/>
    <property type="match status" value="1"/>
</dbReference>
<dbReference type="Gene3D" id="1.20.140.10">
    <property type="entry name" value="Butyryl-CoA Dehydrogenase, subunit A, domain 3"/>
    <property type="match status" value="1"/>
</dbReference>
<dbReference type="GO" id="GO:0050660">
    <property type="term" value="F:flavin adenine dinucleotide binding"/>
    <property type="evidence" value="ECO:0007669"/>
    <property type="project" value="InterPro"/>
</dbReference>
<evidence type="ECO:0000256" key="6">
    <source>
        <dbReference type="RuleBase" id="RU362125"/>
    </source>
</evidence>
<dbReference type="InterPro" id="IPR036250">
    <property type="entry name" value="AcylCo_DH-like_C"/>
</dbReference>
<dbReference type="InterPro" id="IPR037069">
    <property type="entry name" value="AcylCoA_DH/ox_N_sf"/>
</dbReference>
<dbReference type="AlphaFoldDB" id="A0A6A6YP22"/>
<reference evidence="12" key="3">
    <citation type="submission" date="2025-04" db="UniProtKB">
        <authorList>
            <consortium name="RefSeq"/>
        </authorList>
    </citation>
    <scope>IDENTIFICATION</scope>
    <source>
        <strain evidence="12">CBS 304.34</strain>
    </source>
</reference>
<dbReference type="InterPro" id="IPR009075">
    <property type="entry name" value="AcylCo_DH/oxidase_C"/>
</dbReference>
<dbReference type="SUPFAM" id="SSF47203">
    <property type="entry name" value="Acyl-CoA dehydrogenase C-terminal domain-like"/>
    <property type="match status" value="1"/>
</dbReference>
<comment type="cofactor">
    <cofactor evidence="1 6">
        <name>FAD</name>
        <dbReference type="ChEBI" id="CHEBI:57692"/>
    </cofactor>
</comment>
<keyword evidence="5 6" id="KW-0560">Oxidoreductase</keyword>